<proteinExistence type="predicted"/>
<evidence type="ECO:0000313" key="2">
    <source>
        <dbReference type="EMBL" id="SHJ22262.1"/>
    </source>
</evidence>
<dbReference type="OrthoDB" id="9793184at2"/>
<protein>
    <submittedName>
        <fullName evidence="2">Cupin domain protein</fullName>
    </submittedName>
</protein>
<keyword evidence="3" id="KW-1185">Reference proteome</keyword>
<dbReference type="EMBL" id="FQYT01000015">
    <property type="protein sequence ID" value="SHJ22262.1"/>
    <property type="molecule type" value="Genomic_DNA"/>
</dbReference>
<gene>
    <name evidence="2" type="ORF">SAMN02745691_01548</name>
</gene>
<dbReference type="STRING" id="1122934.SAMN02745691_01548"/>
<dbReference type="InterPro" id="IPR011051">
    <property type="entry name" value="RmlC_Cupin_sf"/>
</dbReference>
<evidence type="ECO:0000313" key="3">
    <source>
        <dbReference type="Proteomes" id="UP000184342"/>
    </source>
</evidence>
<dbReference type="RefSeq" id="WP_073993790.1">
    <property type="nucleotide sequence ID" value="NZ_FQYT01000015.1"/>
</dbReference>
<organism evidence="2 3">
    <name type="scientific">Parasporobacterium paucivorans DSM 15970</name>
    <dbReference type="NCBI Taxonomy" id="1122934"/>
    <lineage>
        <taxon>Bacteria</taxon>
        <taxon>Bacillati</taxon>
        <taxon>Bacillota</taxon>
        <taxon>Clostridia</taxon>
        <taxon>Lachnospirales</taxon>
        <taxon>Lachnospiraceae</taxon>
        <taxon>Parasporobacterium</taxon>
    </lineage>
</organism>
<sequence length="115" mass="12484">MSQIYLKNIPHESIFELVGQVQTIPGQIVSKTLAQNSAVSITLFAFGKGEEIGTHDSDGDAMVSVLEGTGKFIVDGHEYILKTGQSLVMPANKPHSVYGEEDFKMILTVIFPSSK</sequence>
<dbReference type="SUPFAM" id="SSF51182">
    <property type="entry name" value="RmlC-like cupins"/>
    <property type="match status" value="1"/>
</dbReference>
<dbReference type="AlphaFoldDB" id="A0A1M6HJB7"/>
<evidence type="ECO:0000259" key="1">
    <source>
        <dbReference type="Pfam" id="PF07883"/>
    </source>
</evidence>
<feature type="domain" description="Cupin type-2" evidence="1">
    <location>
        <begin position="43"/>
        <end position="110"/>
    </location>
</feature>
<dbReference type="Gene3D" id="2.60.120.10">
    <property type="entry name" value="Jelly Rolls"/>
    <property type="match status" value="1"/>
</dbReference>
<dbReference type="Proteomes" id="UP000184342">
    <property type="component" value="Unassembled WGS sequence"/>
</dbReference>
<dbReference type="Pfam" id="PF07883">
    <property type="entry name" value="Cupin_2"/>
    <property type="match status" value="1"/>
</dbReference>
<reference evidence="2 3" key="1">
    <citation type="submission" date="2016-11" db="EMBL/GenBank/DDBJ databases">
        <authorList>
            <person name="Jaros S."/>
            <person name="Januszkiewicz K."/>
            <person name="Wedrychowicz H."/>
        </authorList>
    </citation>
    <scope>NUCLEOTIDE SEQUENCE [LARGE SCALE GENOMIC DNA]</scope>
    <source>
        <strain evidence="2 3">DSM 15970</strain>
    </source>
</reference>
<accession>A0A1M6HJB7</accession>
<name>A0A1M6HJB7_9FIRM</name>
<dbReference type="InterPro" id="IPR013096">
    <property type="entry name" value="Cupin_2"/>
</dbReference>
<dbReference type="PANTHER" id="PTHR37694:SF1">
    <property type="entry name" value="SLR8022 PROTEIN"/>
    <property type="match status" value="1"/>
</dbReference>
<dbReference type="CDD" id="cd02230">
    <property type="entry name" value="cupin_HP0902-like"/>
    <property type="match status" value="1"/>
</dbReference>
<dbReference type="InterPro" id="IPR014710">
    <property type="entry name" value="RmlC-like_jellyroll"/>
</dbReference>
<dbReference type="PANTHER" id="PTHR37694">
    <property type="entry name" value="SLR8022 PROTEIN"/>
    <property type="match status" value="1"/>
</dbReference>